<keyword evidence="2" id="KW-1185">Reference proteome</keyword>
<sequence>MNKPTALIMNYIYFIQIGVLTIDDVPNHLKAEVEKWDKVLTTGVLGGADNGLAAQ</sequence>
<comment type="caution">
    <text evidence="1">The sequence shown here is derived from an EMBL/GenBank/DDBJ whole genome shotgun (WGS) entry which is preliminary data.</text>
</comment>
<evidence type="ECO:0000313" key="2">
    <source>
        <dbReference type="Proteomes" id="UP001211420"/>
    </source>
</evidence>
<dbReference type="Proteomes" id="UP001211420">
    <property type="component" value="Unassembled WGS sequence"/>
</dbReference>
<accession>A0ABT4K1A6</accession>
<reference evidence="1 2" key="1">
    <citation type="submission" date="2022-01" db="EMBL/GenBank/DDBJ databases">
        <title>VMRC isolate genome collection.</title>
        <authorList>
            <person name="France M."/>
            <person name="Rutt L."/>
            <person name="Humphrys M."/>
            <person name="Ravel J."/>
        </authorList>
    </citation>
    <scope>NUCLEOTIDE SEQUENCE [LARGE SCALE GENOMIC DNA]</scope>
    <source>
        <strain evidence="1 2">C0172B4</strain>
    </source>
</reference>
<dbReference type="EMBL" id="JAKHPW010000002">
    <property type="protein sequence ID" value="MCZ3621856.1"/>
    <property type="molecule type" value="Genomic_DNA"/>
</dbReference>
<protein>
    <submittedName>
        <fullName evidence="1">Uncharacterized protein</fullName>
    </submittedName>
</protein>
<gene>
    <name evidence="1" type="ORF">L2772_03090</name>
</gene>
<name>A0ABT4K1A6_9LACO</name>
<proteinExistence type="predicted"/>
<evidence type="ECO:0000313" key="1">
    <source>
        <dbReference type="EMBL" id="MCZ3621856.1"/>
    </source>
</evidence>
<organism evidence="1 2">
    <name type="scientific">Lactobacillus mulieris</name>
    <dbReference type="NCBI Taxonomy" id="2508708"/>
    <lineage>
        <taxon>Bacteria</taxon>
        <taxon>Bacillati</taxon>
        <taxon>Bacillota</taxon>
        <taxon>Bacilli</taxon>
        <taxon>Lactobacillales</taxon>
        <taxon>Lactobacillaceae</taxon>
        <taxon>Lactobacillus</taxon>
    </lineage>
</organism>
<dbReference type="RefSeq" id="WP_180363081.1">
    <property type="nucleotide sequence ID" value="NZ_CABMGH010000030.1"/>
</dbReference>